<name>A0A559L0C0_FUSOC</name>
<dbReference type="GO" id="GO:0005737">
    <property type="term" value="C:cytoplasm"/>
    <property type="evidence" value="ECO:0007669"/>
    <property type="project" value="TreeGrafter"/>
</dbReference>
<dbReference type="InterPro" id="IPR015421">
    <property type="entry name" value="PyrdxlP-dep_Trfase_major"/>
</dbReference>
<comment type="similarity">
    <text evidence="4">Belongs to the trans-sulfuration enzymes family.</text>
</comment>
<evidence type="ECO:0000256" key="1">
    <source>
        <dbReference type="ARBA" id="ARBA00001933"/>
    </source>
</evidence>
<dbReference type="AlphaFoldDB" id="A0A559L0C0"/>
<dbReference type="Gene3D" id="3.40.640.10">
    <property type="entry name" value="Type I PLP-dependent aspartate aminotransferase-like (Major domain)"/>
    <property type="match status" value="1"/>
</dbReference>
<proteinExistence type="inferred from homology"/>
<keyword evidence="3 4" id="KW-0663">Pyridoxal phosphate</keyword>
<keyword evidence="2" id="KW-0808">Transferase</keyword>
<gene>
    <name evidence="5" type="primary">lolC2</name>
    <name evidence="5" type="ORF">Focb16_v011037</name>
</gene>
<dbReference type="SUPFAM" id="SSF53383">
    <property type="entry name" value="PLP-dependent transferases"/>
    <property type="match status" value="1"/>
</dbReference>
<dbReference type="PANTHER" id="PTHR43797">
    <property type="entry name" value="HOMOCYSTEINE/CYSTEINE SYNTHASE"/>
    <property type="match status" value="1"/>
</dbReference>
<dbReference type="Pfam" id="PF01053">
    <property type="entry name" value="Cys_Met_Meta_PP"/>
    <property type="match status" value="1"/>
</dbReference>
<dbReference type="GO" id="GO:0071269">
    <property type="term" value="P:L-homocysteine biosynthetic process"/>
    <property type="evidence" value="ECO:0007669"/>
    <property type="project" value="TreeGrafter"/>
</dbReference>
<organism evidence="5 6">
    <name type="scientific">Fusarium oxysporum f. sp. cubense</name>
    <dbReference type="NCBI Taxonomy" id="61366"/>
    <lineage>
        <taxon>Eukaryota</taxon>
        <taxon>Fungi</taxon>
        <taxon>Dikarya</taxon>
        <taxon>Ascomycota</taxon>
        <taxon>Pezizomycotina</taxon>
        <taxon>Sordariomycetes</taxon>
        <taxon>Hypocreomycetidae</taxon>
        <taxon>Hypocreales</taxon>
        <taxon>Nectriaceae</taxon>
        <taxon>Fusarium</taxon>
        <taxon>Fusarium oxysporum species complex</taxon>
    </lineage>
</organism>
<sequence>MAALELEKDSLSFASGAAAILTVAQSLVTVVDGAVVNGSVHGGTYHQFEVIPHAMGLECRIMDTNDLEKVEAAINERTKFVFTETISNPKFAVADLEGLSAITRRAKIPLIVDANFPAAGFFCQPARFGVDIIIHSATKCIGGHRTTFGGVVIEGSQLQGEVLEGSCLQASYSTPMALLVIYSITSTI</sequence>
<protein>
    <submittedName>
        <fullName evidence="5">Sulfhydrylase-like protein lolC2</fullName>
    </submittedName>
</protein>
<comment type="cofactor">
    <cofactor evidence="1 4">
        <name>pyridoxal 5'-phosphate</name>
        <dbReference type="ChEBI" id="CHEBI:597326"/>
    </cofactor>
</comment>
<accession>A0A559L0C0</accession>
<dbReference type="InterPro" id="IPR006235">
    <property type="entry name" value="OAc-hSer/O-AcSer_sulfhydrylase"/>
</dbReference>
<evidence type="ECO:0000256" key="4">
    <source>
        <dbReference type="RuleBase" id="RU362118"/>
    </source>
</evidence>
<evidence type="ECO:0000256" key="2">
    <source>
        <dbReference type="ARBA" id="ARBA00022679"/>
    </source>
</evidence>
<dbReference type="GO" id="GO:0003961">
    <property type="term" value="F:O-acetylhomoserine aminocarboxypropyltransferase activity"/>
    <property type="evidence" value="ECO:0007669"/>
    <property type="project" value="TreeGrafter"/>
</dbReference>
<dbReference type="GO" id="GO:0004124">
    <property type="term" value="F:cysteine synthase activity"/>
    <property type="evidence" value="ECO:0007669"/>
    <property type="project" value="TreeGrafter"/>
</dbReference>
<dbReference type="Proteomes" id="UP000320707">
    <property type="component" value="Unassembled WGS sequence"/>
</dbReference>
<dbReference type="EMBL" id="SRMI01000007">
    <property type="protein sequence ID" value="TVY66164.1"/>
    <property type="molecule type" value="Genomic_DNA"/>
</dbReference>
<dbReference type="InterPro" id="IPR000277">
    <property type="entry name" value="Cys/Met-Metab_PyrdxlP-dep_enz"/>
</dbReference>
<evidence type="ECO:0000313" key="5">
    <source>
        <dbReference type="EMBL" id="TVY66164.1"/>
    </source>
</evidence>
<dbReference type="InterPro" id="IPR015424">
    <property type="entry name" value="PyrdxlP-dep_Trfase"/>
</dbReference>
<reference evidence="5 6" key="1">
    <citation type="journal article" date="2019" name="Microbiol. Resour. Announc.">
        <title>High-quality draft genome sequence of Fusarium oxysporum f. sp. cubense strain 160527, a causal agent of Panama disease.</title>
        <authorList>
            <person name="Asai S."/>
            <person name="Ayukawa Y."/>
            <person name="Gan P."/>
            <person name="Masuda S."/>
            <person name="Komatsu K."/>
            <person name="Shirasu K."/>
            <person name="Arie T."/>
        </authorList>
    </citation>
    <scope>NUCLEOTIDE SEQUENCE [LARGE SCALE GENOMIC DNA]</scope>
    <source>
        <strain evidence="5 6">160527</strain>
    </source>
</reference>
<evidence type="ECO:0000313" key="6">
    <source>
        <dbReference type="Proteomes" id="UP000320707"/>
    </source>
</evidence>
<dbReference type="GO" id="GO:0030170">
    <property type="term" value="F:pyridoxal phosphate binding"/>
    <property type="evidence" value="ECO:0007669"/>
    <property type="project" value="InterPro"/>
</dbReference>
<dbReference type="GO" id="GO:0006535">
    <property type="term" value="P:cysteine biosynthetic process from serine"/>
    <property type="evidence" value="ECO:0007669"/>
    <property type="project" value="TreeGrafter"/>
</dbReference>
<comment type="caution">
    <text evidence="5">The sequence shown here is derived from an EMBL/GenBank/DDBJ whole genome shotgun (WGS) entry which is preliminary data.</text>
</comment>
<dbReference type="GO" id="GO:0019346">
    <property type="term" value="P:transsulfuration"/>
    <property type="evidence" value="ECO:0007669"/>
    <property type="project" value="InterPro"/>
</dbReference>
<dbReference type="PANTHER" id="PTHR43797:SF2">
    <property type="entry name" value="HOMOCYSTEINE_CYSTEINE SYNTHASE"/>
    <property type="match status" value="1"/>
</dbReference>
<evidence type="ECO:0000256" key="3">
    <source>
        <dbReference type="ARBA" id="ARBA00022898"/>
    </source>
</evidence>